<keyword evidence="7" id="KW-1133">Transmembrane helix</keyword>
<keyword evidence="6" id="KW-0256">Endoplasmic reticulum</keyword>
<reference evidence="11" key="1">
    <citation type="submission" date="2021-04" db="EMBL/GenBank/DDBJ databases">
        <authorList>
            <person name="Cornetti L."/>
        </authorList>
    </citation>
    <scope>NUCLEOTIDE SEQUENCE</scope>
</reference>
<dbReference type="Pfam" id="PF09439">
    <property type="entry name" value="SRPRB"/>
    <property type="match status" value="1"/>
</dbReference>
<keyword evidence="8" id="KW-0342">GTP-binding</keyword>
<keyword evidence="4" id="KW-0812">Transmembrane</keyword>
<evidence type="ECO:0000256" key="1">
    <source>
        <dbReference type="ARBA" id="ARBA00004389"/>
    </source>
</evidence>
<keyword evidence="9" id="KW-0472">Membrane</keyword>
<protein>
    <recommendedName>
        <fullName evidence="3">Signal recognition particle receptor subunit beta</fullName>
    </recommendedName>
</protein>
<dbReference type="EMBL" id="OC989115">
    <property type="protein sequence ID" value="CAG4645770.1"/>
    <property type="molecule type" value="Genomic_DNA"/>
</dbReference>
<keyword evidence="10" id="KW-0675">Receptor</keyword>
<comment type="similarity">
    <text evidence="2">Belongs to the SRP receptor beta subunit family.</text>
</comment>
<name>A0A9N6ZHC5_9CRUS</name>
<sequence>METFTSMKENTIDYFANEKKLKLIDVPGHERVRYKFIDGYKNSAKGIIFMIDSATFTKDLRDVAEFLYILLTDGSLGSKVKSVIVLCNKQDLPLSKGAQLIKSQLEKEMNILRTTKSSQLEGTSEIANNNTFLGKTGKDFEFSHLNVPVLFEQCNLKSENPDLTSVTSWLTKLA</sequence>
<evidence type="ECO:0000256" key="3">
    <source>
        <dbReference type="ARBA" id="ARBA00020256"/>
    </source>
</evidence>
<dbReference type="InterPro" id="IPR019009">
    <property type="entry name" value="SRP_receptor_beta_su"/>
</dbReference>
<dbReference type="SUPFAM" id="SSF52540">
    <property type="entry name" value="P-loop containing nucleoside triphosphate hydrolases"/>
    <property type="match status" value="1"/>
</dbReference>
<dbReference type="InterPro" id="IPR027417">
    <property type="entry name" value="P-loop_NTPase"/>
</dbReference>
<evidence type="ECO:0000313" key="11">
    <source>
        <dbReference type="EMBL" id="CAG4645770.1"/>
    </source>
</evidence>
<dbReference type="GO" id="GO:0005525">
    <property type="term" value="F:GTP binding"/>
    <property type="evidence" value="ECO:0007669"/>
    <property type="project" value="UniProtKB-KW"/>
</dbReference>
<dbReference type="CDD" id="cd04105">
    <property type="entry name" value="SR_beta"/>
    <property type="match status" value="1"/>
</dbReference>
<evidence type="ECO:0000256" key="2">
    <source>
        <dbReference type="ARBA" id="ARBA00005619"/>
    </source>
</evidence>
<dbReference type="AlphaFoldDB" id="A0A9N6ZHC5"/>
<evidence type="ECO:0000256" key="7">
    <source>
        <dbReference type="ARBA" id="ARBA00022989"/>
    </source>
</evidence>
<dbReference type="Gene3D" id="3.40.50.300">
    <property type="entry name" value="P-loop containing nucleotide triphosphate hydrolases"/>
    <property type="match status" value="1"/>
</dbReference>
<dbReference type="GO" id="GO:0005789">
    <property type="term" value="C:endoplasmic reticulum membrane"/>
    <property type="evidence" value="ECO:0007669"/>
    <property type="project" value="UniProtKB-SubCell"/>
</dbReference>
<accession>A0A9N6ZHC5</accession>
<evidence type="ECO:0000256" key="10">
    <source>
        <dbReference type="ARBA" id="ARBA00023170"/>
    </source>
</evidence>
<evidence type="ECO:0000256" key="9">
    <source>
        <dbReference type="ARBA" id="ARBA00023136"/>
    </source>
</evidence>
<proteinExistence type="inferred from homology"/>
<comment type="subcellular location">
    <subcellularLocation>
        <location evidence="1">Endoplasmic reticulum membrane</location>
        <topology evidence="1">Single-pass membrane protein</topology>
    </subcellularLocation>
</comment>
<organism evidence="11">
    <name type="scientific">Lynceus sp. MCZ IZ 141354</name>
    <dbReference type="NCBI Taxonomy" id="1930659"/>
    <lineage>
        <taxon>Eukaryota</taxon>
        <taxon>Metazoa</taxon>
        <taxon>Ecdysozoa</taxon>
        <taxon>Arthropoda</taxon>
        <taxon>Crustacea</taxon>
        <taxon>Branchiopoda</taxon>
        <taxon>Diplostraca</taxon>
        <taxon>Laevicaudata</taxon>
        <taxon>Lynceidae</taxon>
        <taxon>Lynceus</taxon>
    </lineage>
</organism>
<evidence type="ECO:0000256" key="4">
    <source>
        <dbReference type="ARBA" id="ARBA00022692"/>
    </source>
</evidence>
<gene>
    <name evidence="11" type="primary">EOG090X0C7N</name>
</gene>
<evidence type="ECO:0000256" key="5">
    <source>
        <dbReference type="ARBA" id="ARBA00022741"/>
    </source>
</evidence>
<evidence type="ECO:0000256" key="8">
    <source>
        <dbReference type="ARBA" id="ARBA00023134"/>
    </source>
</evidence>
<keyword evidence="5" id="KW-0547">Nucleotide-binding</keyword>
<evidence type="ECO:0000256" key="6">
    <source>
        <dbReference type="ARBA" id="ARBA00022824"/>
    </source>
</evidence>